<keyword evidence="7" id="KW-1185">Reference proteome</keyword>
<evidence type="ECO:0000256" key="4">
    <source>
        <dbReference type="RuleBase" id="RU361187"/>
    </source>
</evidence>
<dbReference type="PANTHER" id="PTHR42812">
    <property type="entry name" value="BETA-XYLOSIDASE"/>
    <property type="match status" value="1"/>
</dbReference>
<dbReference type="Gene3D" id="2.60.120.200">
    <property type="match status" value="1"/>
</dbReference>
<evidence type="ECO:0000313" key="6">
    <source>
        <dbReference type="EMBL" id="EXG77767.1"/>
    </source>
</evidence>
<dbReference type="InterPro" id="IPR013320">
    <property type="entry name" value="ConA-like_dom_sf"/>
</dbReference>
<keyword evidence="3 4" id="KW-0326">Glycosidase</keyword>
<dbReference type="RefSeq" id="WP_036876030.1">
    <property type="nucleotide sequence ID" value="NZ_KK073873.1"/>
</dbReference>
<evidence type="ECO:0000256" key="1">
    <source>
        <dbReference type="ARBA" id="ARBA00009865"/>
    </source>
</evidence>
<dbReference type="InterPro" id="IPR051795">
    <property type="entry name" value="Glycosyl_Hydrlase_43"/>
</dbReference>
<comment type="caution">
    <text evidence="6">The sequence shown here is derived from an EMBL/GenBank/DDBJ whole genome shotgun (WGS) entry which is preliminary data.</text>
</comment>
<dbReference type="Pfam" id="PF04616">
    <property type="entry name" value="Glyco_hydro_43"/>
    <property type="match status" value="1"/>
</dbReference>
<reference evidence="6" key="1">
    <citation type="submission" date="2013-07" db="EMBL/GenBank/DDBJ databases">
        <authorList>
            <consortium name="DOE Joint Genome Institute"/>
            <person name="Anderson I."/>
            <person name="Huntemann M."/>
            <person name="Han J."/>
            <person name="Chen A."/>
            <person name="Kyrpides N."/>
            <person name="Mavromatis K."/>
            <person name="Markowitz V."/>
            <person name="Palaniappan K."/>
            <person name="Ivanova N."/>
            <person name="Schaumberg A."/>
            <person name="Pati A."/>
            <person name="Liolios K."/>
            <person name="Nordberg H.P."/>
            <person name="Cantor M.N."/>
            <person name="Hua S.X."/>
            <person name="Woyke T."/>
        </authorList>
    </citation>
    <scope>NUCLEOTIDE SEQUENCE [LARGE SCALE GENOMIC DNA]</scope>
    <source>
        <strain evidence="6">DSM 17970</strain>
    </source>
</reference>
<protein>
    <submittedName>
        <fullName evidence="6">Beta-xylosidase</fullName>
    </submittedName>
</protein>
<evidence type="ECO:0000313" key="7">
    <source>
        <dbReference type="Proteomes" id="UP000243438"/>
    </source>
</evidence>
<dbReference type="EMBL" id="JFBS01000001">
    <property type="protein sequence ID" value="EXG77767.1"/>
    <property type="molecule type" value="Genomic_DNA"/>
</dbReference>
<evidence type="ECO:0000256" key="3">
    <source>
        <dbReference type="ARBA" id="ARBA00023295"/>
    </source>
</evidence>
<dbReference type="InterPro" id="IPR023296">
    <property type="entry name" value="Glyco_hydro_beta-prop_sf"/>
</dbReference>
<feature type="domain" description="Beta-xylosidase C-terminal Concanavalin A-like" evidence="5">
    <location>
        <begin position="317"/>
        <end position="520"/>
    </location>
</feature>
<dbReference type="Pfam" id="PF17851">
    <property type="entry name" value="GH43_C2"/>
    <property type="match status" value="1"/>
</dbReference>
<organism evidence="6 7">
    <name type="scientific">Xylanibacter oryzae DSM 17970</name>
    <dbReference type="NCBI Taxonomy" id="915438"/>
    <lineage>
        <taxon>Bacteria</taxon>
        <taxon>Pseudomonadati</taxon>
        <taxon>Bacteroidota</taxon>
        <taxon>Bacteroidia</taxon>
        <taxon>Bacteroidales</taxon>
        <taxon>Prevotellaceae</taxon>
        <taxon>Xylanibacter</taxon>
    </lineage>
</organism>
<evidence type="ECO:0000259" key="5">
    <source>
        <dbReference type="Pfam" id="PF17851"/>
    </source>
</evidence>
<gene>
    <name evidence="6" type="ORF">XylorDRAFT_0112</name>
</gene>
<keyword evidence="2 4" id="KW-0378">Hydrolase</keyword>
<dbReference type="PANTHER" id="PTHR42812:SF15">
    <property type="entry name" value="HYDROLASE, PUTATIVE (AFU_ORTHOLOGUE AFUA_2G00930)-RELATED"/>
    <property type="match status" value="1"/>
</dbReference>
<comment type="similarity">
    <text evidence="1 4">Belongs to the glycosyl hydrolase 43 family.</text>
</comment>
<dbReference type="InterPro" id="IPR041542">
    <property type="entry name" value="GH43_C2"/>
</dbReference>
<proteinExistence type="inferred from homology"/>
<dbReference type="InterPro" id="IPR006710">
    <property type="entry name" value="Glyco_hydro_43"/>
</dbReference>
<dbReference type="Proteomes" id="UP000243438">
    <property type="component" value="Unassembled WGS sequence"/>
</dbReference>
<dbReference type="Gene3D" id="2.115.10.20">
    <property type="entry name" value="Glycosyl hydrolase domain, family 43"/>
    <property type="match status" value="1"/>
</dbReference>
<evidence type="ECO:0000256" key="2">
    <source>
        <dbReference type="ARBA" id="ARBA00022801"/>
    </source>
</evidence>
<name>A0ABP3BEJ9_9BACT</name>
<dbReference type="CDD" id="cd09001">
    <property type="entry name" value="GH43_FsAxh1-like"/>
    <property type="match status" value="1"/>
</dbReference>
<sequence>MKKYICSILLLLSVTVYGGNVFHNPVLWADVPDPDVIRVGSDYYMVSTTMHLMPGAPIMHSKDLVNWETVSYLFNKLTDSPKYDMKGGTVYGRGQWATSLKYYKGKFYALFAPNDSQGGNTYIYTTDKPEKGWTLHSRLPHFHDSSFLFDDDGKFYVFSGTGRLQELNSTLTGLKTGGVDMTVFKRDSTETGLLEGSRAIKHNGKYYLLMISWPYGKPRRQVCYRSDSITGPYEKKVILEDNFAGFPYAGQGTIVDDTKGNWYGVIFQDRGAVGRVLTLMPCRWIDGWPMLGDENGKIPAVMNIPVQGYKKMPLVVSDDFSSSKLKINWQWNHNPVDNSWSLTERRGFLRLKTSRVVDNIFAAPNTISQRMEGPQCSATVAIDITHMVNGDKAGFAAFNGNSGLLTISKNGSKTSLVMETAVVNLSDRDKKIESVDVSKEDSVELKVNKIYLRIDGDFRLGRDIATFYYSTDNKNWKSIGKEYKMQFDYRRLFMGTRYAIFNYATVSSGGYIDVDNFSYNKK</sequence>
<dbReference type="SUPFAM" id="SSF75005">
    <property type="entry name" value="Arabinanase/levansucrase/invertase"/>
    <property type="match status" value="1"/>
</dbReference>
<accession>A0ABP3BEJ9</accession>
<dbReference type="SUPFAM" id="SSF49899">
    <property type="entry name" value="Concanavalin A-like lectins/glucanases"/>
    <property type="match status" value="1"/>
</dbReference>